<evidence type="ECO:0000313" key="2">
    <source>
        <dbReference type="Proteomes" id="UP000826012"/>
    </source>
</evidence>
<dbReference type="SUPFAM" id="SSF56563">
    <property type="entry name" value="Major capsid protein gp5"/>
    <property type="match status" value="1"/>
</dbReference>
<evidence type="ECO:0008006" key="3">
    <source>
        <dbReference type="Google" id="ProtNLM"/>
    </source>
</evidence>
<sequence>MDLPRRFAVRAPRSLTASLSTAPVAVELQRSVINSESNYLINANASGGPTAAEFNGLLAVSGTLAQDATSLTFADALSHAYTKIRTGSAFSEPDLVLTSPATAAAALRTKTSTGAYVFDIVRGPGGLNQQNEFDVFGVRTVTSTQVPDGTAIVMSIQGGAAVGWIRMGLELMYNPYGGTTDAGADLWRTNQYGWRAEERVSLSVPPPAAICVVTNLPTS</sequence>
<reference evidence="1 2" key="1">
    <citation type="submission" date="2021-07" db="EMBL/GenBank/DDBJ databases">
        <title>Complete genome sequence of nontuberculous Mycobacterium sp. TY59.</title>
        <authorList>
            <person name="Fukushima K."/>
        </authorList>
    </citation>
    <scope>NUCLEOTIDE SEQUENCE [LARGE SCALE GENOMIC DNA]</scope>
    <source>
        <strain evidence="1 2">TY59</strain>
    </source>
</reference>
<proteinExistence type="predicted"/>
<protein>
    <recommendedName>
        <fullName evidence="3">Major capsid protein</fullName>
    </recommendedName>
</protein>
<evidence type="ECO:0000313" key="1">
    <source>
        <dbReference type="EMBL" id="BCZ22983.1"/>
    </source>
</evidence>
<organism evidence="1 2">
    <name type="scientific">Mycobacterium senriense</name>
    <dbReference type="NCBI Taxonomy" id="2775496"/>
    <lineage>
        <taxon>Bacteria</taxon>
        <taxon>Bacillati</taxon>
        <taxon>Actinomycetota</taxon>
        <taxon>Actinomycetes</taxon>
        <taxon>Mycobacteriales</taxon>
        <taxon>Mycobacteriaceae</taxon>
        <taxon>Mycobacterium</taxon>
        <taxon>Mycobacterium avium complex (MAC)</taxon>
    </lineage>
</organism>
<name>A0ABN6IL79_9MYCO</name>
<dbReference type="Proteomes" id="UP000826012">
    <property type="component" value="Chromosome"/>
</dbReference>
<gene>
    <name evidence="1" type="ORF">MTY59_28380</name>
</gene>
<dbReference type="EMBL" id="AP024828">
    <property type="protein sequence ID" value="BCZ22983.1"/>
    <property type="molecule type" value="Genomic_DNA"/>
</dbReference>
<keyword evidence="2" id="KW-1185">Reference proteome</keyword>
<dbReference type="Gene3D" id="3.30.2320.10">
    <property type="entry name" value="hypothetical protein PF0899 domain"/>
    <property type="match status" value="1"/>
</dbReference>
<accession>A0ABN6IL79</accession>